<evidence type="ECO:0000313" key="7">
    <source>
        <dbReference type="Proteomes" id="UP000355283"/>
    </source>
</evidence>
<dbReference type="Pfam" id="PF02538">
    <property type="entry name" value="Hydantoinase_B"/>
    <property type="match status" value="1"/>
</dbReference>
<dbReference type="InterPro" id="IPR002821">
    <property type="entry name" value="Hydantoinase_A"/>
</dbReference>
<dbReference type="PANTHER" id="PTHR11365:SF2">
    <property type="entry name" value="5-OXOPROLINASE"/>
    <property type="match status" value="1"/>
</dbReference>
<comment type="similarity">
    <text evidence="1">Belongs to the oxoprolinase family.</text>
</comment>
<feature type="domain" description="Hydantoinase A/oxoprolinase" evidence="3">
    <location>
        <begin position="153"/>
        <end position="468"/>
    </location>
</feature>
<protein>
    <recommendedName>
        <fullName evidence="8">5-oxoprolinase</fullName>
    </recommendedName>
</protein>
<feature type="domain" description="Hydantoinase B/oxoprolinase" evidence="4">
    <location>
        <begin position="692"/>
        <end position="1217"/>
    </location>
</feature>
<reference evidence="6 7" key="1">
    <citation type="submission" date="2019-01" db="EMBL/GenBank/DDBJ databases">
        <title>Nuclear Genome Assembly of the Microalgal Biofuel strain Nannochloropsis salina CCMP1776.</title>
        <authorList>
            <person name="Hovde B."/>
        </authorList>
    </citation>
    <scope>NUCLEOTIDE SEQUENCE [LARGE SCALE GENOMIC DNA]</scope>
    <source>
        <strain evidence="6 7">CCMP1776</strain>
    </source>
</reference>
<dbReference type="Pfam" id="PF01968">
    <property type="entry name" value="Hydantoinase_A"/>
    <property type="match status" value="1"/>
</dbReference>
<dbReference type="EMBL" id="SDOX01000019">
    <property type="protein sequence ID" value="TFJ84307.1"/>
    <property type="molecule type" value="Genomic_DNA"/>
</dbReference>
<evidence type="ECO:0000259" key="5">
    <source>
        <dbReference type="Pfam" id="PF05378"/>
    </source>
</evidence>
<proteinExistence type="inferred from homology"/>
<accession>A0A4D9D1S5</accession>
<evidence type="ECO:0000259" key="3">
    <source>
        <dbReference type="Pfam" id="PF01968"/>
    </source>
</evidence>
<organism evidence="6 7">
    <name type="scientific">Nannochloropsis salina CCMP1776</name>
    <dbReference type="NCBI Taxonomy" id="1027361"/>
    <lineage>
        <taxon>Eukaryota</taxon>
        <taxon>Sar</taxon>
        <taxon>Stramenopiles</taxon>
        <taxon>Ochrophyta</taxon>
        <taxon>Eustigmatophyceae</taxon>
        <taxon>Eustigmatales</taxon>
        <taxon>Monodopsidaceae</taxon>
        <taxon>Microchloropsis</taxon>
        <taxon>Microchloropsis salina</taxon>
    </lineage>
</organism>
<evidence type="ECO:0000256" key="1">
    <source>
        <dbReference type="ARBA" id="ARBA00010403"/>
    </source>
</evidence>
<dbReference type="OrthoDB" id="3643at2759"/>
<dbReference type="GO" id="GO:0006749">
    <property type="term" value="P:glutathione metabolic process"/>
    <property type="evidence" value="ECO:0007669"/>
    <property type="project" value="TreeGrafter"/>
</dbReference>
<keyword evidence="7" id="KW-1185">Reference proteome</keyword>
<evidence type="ECO:0000313" key="6">
    <source>
        <dbReference type="EMBL" id="TFJ84307.1"/>
    </source>
</evidence>
<dbReference type="InterPro" id="IPR003692">
    <property type="entry name" value="Hydantoinase_B"/>
</dbReference>
<dbReference type="AlphaFoldDB" id="A0A4D9D1S5"/>
<feature type="domain" description="Hydantoinase/oxoprolinase N-terminal" evidence="5">
    <location>
        <begin position="1"/>
        <end position="134"/>
    </location>
</feature>
<dbReference type="InterPro" id="IPR008040">
    <property type="entry name" value="Hydant_A_N"/>
</dbReference>
<comment type="caution">
    <text evidence="6">The sequence shown here is derived from an EMBL/GenBank/DDBJ whole genome shotgun (WGS) entry which is preliminary data.</text>
</comment>
<evidence type="ECO:0008006" key="8">
    <source>
        <dbReference type="Google" id="ProtNLM"/>
    </source>
</evidence>
<evidence type="ECO:0000259" key="4">
    <source>
        <dbReference type="Pfam" id="PF02538"/>
    </source>
</evidence>
<gene>
    <name evidence="6" type="ORF">NSK_004298</name>
</gene>
<feature type="region of interest" description="Disordered" evidence="2">
    <location>
        <begin position="1238"/>
        <end position="1268"/>
    </location>
</feature>
<evidence type="ECO:0000256" key="2">
    <source>
        <dbReference type="SAM" id="MobiDB-lite"/>
    </source>
</evidence>
<dbReference type="InterPro" id="IPR045079">
    <property type="entry name" value="Oxoprolinase-like"/>
</dbReference>
<sequence length="1268" mass="135422">MGTTVATNALLERKGERFALAITAGFRDLLHIGNQSRPSIFDLKVRKPEVLYERVVEIDERVVLAAEDAASDCDIVGVTGERVRVEKALNGDIARQQLQSLYDSGYRSLAVVLLHSYTFHRHELILGRLAREIGFKQVSLSSQVMPMVKMVPRGLTTCIDAYLTPVIDAYLASFKSGFDARLEERVRVSFMQSDGGLAPMNNFSGHHAILSGPAGGVVGYAVTAFGRAGRESEQAAQAVIGFDMGGTSTDVSRYDGAFQHVFETTTAGITIQSPQLDISTVAAGGGSRLFFRNGLFVVGPESAGAHPGPVCYRKGGVLAVTDANVLLGRVVPKYFPHIFGPREDEPLDVTAVQAAFADLTGEVNAFAAAESTQAREDGGEVSRVPKTADEVAYGFLRVANEAMCRPIRNLTTMRGFDITTHALACFGGAGPQHCCAIAKALGMRRIIVSRFSGVLSAYGIHLADIAVEKQEPAAGKYDEESLPTLEARLDVLEKAAREELVAQGFAEDAIRVERFLNLRFAGTDCALMTARSEEVRTGGRQSDGGEWDGGRLGCSGMSQGRDYRSAFESNYQREFGFKLEGRDVLVDDVRVRVTGRGQSEARFRVAVAGEGEKPRPVDYGSVFFEGVGRVETPLYKAEGLKAGFVVPGPAILMQEVSTVVVEPGCTAHVTSEGNFEILVGAVEEKRITTTLDPIYLSIFAHRFMGVAEQMGRTLQRTSISVNIKERLDFSCALFDETGGLVANAPHLPVHLGAMQEAVRYQLKHWGREGLRDGDVLVSNHPQLAGGSHLPDITVITPVFDEGRLVFFVASRGHHADVGGLAPGSMPPMSKRLDEEGAAIVAFKLVEGGVFQEAGITALLGAPARVPGCSGTRNLQDNLSDLRAQVAANTQGRLLMQGLISEYGLGVIQAYMQHIQDNAEQAVRAMLTRFSLSQELPEVGTVGAEDFLDDGTPICLEVTIDRARGSAVFDFAGTGPELYGNLNAPPAVTASAVIYCLRCLLPDADIPLNQGCLVPVEIRIPPSSLLNPSPSAAVVGGNVLTSQRITDVIFRAFGAVAASQGCMNNLTFGDASMGYYETIAGGAGAGPSWHGESGVHTHMTNTRITDPEILERRFPVILRQFVLRDDSGGKGVYAGGDGVVRALEFRRPLVVSILSERRAFRPYGLAGGGDGARGLNLLTFAGGAKSSRRLVNLGGKNTVQVHAGDILTIHTPGGGGFGGVTEEVGLKQGRRVEKFGGVGTQNGRRDTLHHLGNKGGGSLGQYKATQESA</sequence>
<dbReference type="GO" id="GO:0017168">
    <property type="term" value="F:5-oxoprolinase (ATP-hydrolyzing) activity"/>
    <property type="evidence" value="ECO:0007669"/>
    <property type="project" value="TreeGrafter"/>
</dbReference>
<dbReference type="PANTHER" id="PTHR11365">
    <property type="entry name" value="5-OXOPROLINASE RELATED"/>
    <property type="match status" value="1"/>
</dbReference>
<dbReference type="Proteomes" id="UP000355283">
    <property type="component" value="Unassembled WGS sequence"/>
</dbReference>
<dbReference type="Pfam" id="PF05378">
    <property type="entry name" value="Hydant_A_N"/>
    <property type="match status" value="1"/>
</dbReference>
<dbReference type="GO" id="GO:0005829">
    <property type="term" value="C:cytosol"/>
    <property type="evidence" value="ECO:0007669"/>
    <property type="project" value="TreeGrafter"/>
</dbReference>
<name>A0A4D9D1S5_9STRA</name>